<accession>A0ABD6T3Y2</accession>
<comment type="caution">
    <text evidence="1">The sequence shown here is derived from an EMBL/GenBank/DDBJ whole genome shotgun (WGS) entry which is preliminary data.</text>
</comment>
<evidence type="ECO:0000313" key="2">
    <source>
        <dbReference type="Proteomes" id="UP000221918"/>
    </source>
</evidence>
<dbReference type="RefSeq" id="WP_041488509.1">
    <property type="nucleotide sequence ID" value="NZ_CM000743.1"/>
</dbReference>
<dbReference type="AlphaFoldDB" id="A0ABD6T3Y2"/>
<dbReference type="Proteomes" id="UP000221918">
    <property type="component" value="Unassembled WGS sequence"/>
</dbReference>
<dbReference type="EMBL" id="NUTL01000068">
    <property type="protein sequence ID" value="PHE94343.1"/>
    <property type="molecule type" value="Genomic_DNA"/>
</dbReference>
<name>A0ABD6T3Y2_9BACI</name>
<gene>
    <name evidence="1" type="ORF">COF81_16415</name>
</gene>
<sequence>MKPYNETFNDGFLKYGHTGTKRSENAKRIKGVFLKEGKLAFRELSARDSDYQSCGLLNAKLDKKVKTLFPPSFRSVNKNQLKAVIDALQYDVIKVDSDKRYLYFYLQEVGGYDEQRTIEETTAKNE</sequence>
<organism evidence="1 2">
    <name type="scientific">Bacillus pseudomycoides</name>
    <dbReference type="NCBI Taxonomy" id="64104"/>
    <lineage>
        <taxon>Bacteria</taxon>
        <taxon>Bacillati</taxon>
        <taxon>Bacillota</taxon>
        <taxon>Bacilli</taxon>
        <taxon>Bacillales</taxon>
        <taxon>Bacillaceae</taxon>
        <taxon>Bacillus</taxon>
        <taxon>Bacillus cereus group</taxon>
    </lineage>
</organism>
<protein>
    <submittedName>
        <fullName evidence="1">Head-tail adaptor protein</fullName>
    </submittedName>
</protein>
<reference evidence="1 2" key="1">
    <citation type="submission" date="2017-09" db="EMBL/GenBank/DDBJ databases">
        <title>Large-scale bioinformatics analysis of Bacillus genomes uncovers conserved roles of natural products in bacterial physiology.</title>
        <authorList>
            <consortium name="Agbiome Team Llc"/>
            <person name="Bleich R.M."/>
            <person name="Grubbs K.J."/>
            <person name="Santa Maria K.C."/>
            <person name="Allen S.E."/>
            <person name="Farag S."/>
            <person name="Shank E.A."/>
            <person name="Bowers A."/>
        </authorList>
    </citation>
    <scope>NUCLEOTIDE SEQUENCE [LARGE SCALE GENOMIC DNA]</scope>
    <source>
        <strain evidence="1 2">AFS037265</strain>
    </source>
</reference>
<proteinExistence type="predicted"/>
<evidence type="ECO:0000313" key="1">
    <source>
        <dbReference type="EMBL" id="PHE94343.1"/>
    </source>
</evidence>